<name>A0A5D2EUN7_GOSDA</name>
<gene>
    <name evidence="1" type="ORF">ES288_A10G014100v1</name>
</gene>
<organism evidence="1 2">
    <name type="scientific">Gossypium darwinii</name>
    <name type="common">Darwin's cotton</name>
    <name type="synonym">Gossypium barbadense var. darwinii</name>
    <dbReference type="NCBI Taxonomy" id="34276"/>
    <lineage>
        <taxon>Eukaryota</taxon>
        <taxon>Viridiplantae</taxon>
        <taxon>Streptophyta</taxon>
        <taxon>Embryophyta</taxon>
        <taxon>Tracheophyta</taxon>
        <taxon>Spermatophyta</taxon>
        <taxon>Magnoliopsida</taxon>
        <taxon>eudicotyledons</taxon>
        <taxon>Gunneridae</taxon>
        <taxon>Pentapetalae</taxon>
        <taxon>rosids</taxon>
        <taxon>malvids</taxon>
        <taxon>Malvales</taxon>
        <taxon>Malvaceae</taxon>
        <taxon>Malvoideae</taxon>
        <taxon>Gossypium</taxon>
    </lineage>
</organism>
<dbReference type="Proteomes" id="UP000323506">
    <property type="component" value="Chromosome A10"/>
</dbReference>
<proteinExistence type="predicted"/>
<dbReference type="AlphaFoldDB" id="A0A5D2EUN7"/>
<reference evidence="1 2" key="1">
    <citation type="submission" date="2019-06" db="EMBL/GenBank/DDBJ databases">
        <title>WGS assembly of Gossypium darwinii.</title>
        <authorList>
            <person name="Chen Z.J."/>
            <person name="Sreedasyam A."/>
            <person name="Ando A."/>
            <person name="Song Q."/>
            <person name="De L."/>
            <person name="Hulse-Kemp A."/>
            <person name="Ding M."/>
            <person name="Ye W."/>
            <person name="Kirkbride R."/>
            <person name="Jenkins J."/>
            <person name="Plott C."/>
            <person name="Lovell J."/>
            <person name="Lin Y.-M."/>
            <person name="Vaughn R."/>
            <person name="Liu B."/>
            <person name="Li W."/>
            <person name="Simpson S."/>
            <person name="Scheffler B."/>
            <person name="Saski C."/>
            <person name="Grover C."/>
            <person name="Hu G."/>
            <person name="Conover J."/>
            <person name="Carlson J."/>
            <person name="Shu S."/>
            <person name="Boston L."/>
            <person name="Williams M."/>
            <person name="Peterson D."/>
            <person name="Mcgee K."/>
            <person name="Jones D."/>
            <person name="Wendel J."/>
            <person name="Stelly D."/>
            <person name="Grimwood J."/>
            <person name="Schmutz J."/>
        </authorList>
    </citation>
    <scope>NUCLEOTIDE SEQUENCE [LARGE SCALE GENOMIC DNA]</scope>
    <source>
        <strain evidence="1">1808015.09</strain>
    </source>
</reference>
<evidence type="ECO:0000313" key="1">
    <source>
        <dbReference type="EMBL" id="TYG97140.1"/>
    </source>
</evidence>
<accession>A0A5D2EUN7</accession>
<protein>
    <submittedName>
        <fullName evidence="1">Uncharacterized protein</fullName>
    </submittedName>
</protein>
<keyword evidence="2" id="KW-1185">Reference proteome</keyword>
<dbReference type="EMBL" id="CM017697">
    <property type="protein sequence ID" value="TYG97140.1"/>
    <property type="molecule type" value="Genomic_DNA"/>
</dbReference>
<sequence>MFYDHHFKLKSFHGGFKWGCIIPQGEKRTISKLLRFFSRRQ</sequence>
<evidence type="ECO:0000313" key="2">
    <source>
        <dbReference type="Proteomes" id="UP000323506"/>
    </source>
</evidence>